<evidence type="ECO:0000313" key="5">
    <source>
        <dbReference type="EMBL" id="MBC5738587.1"/>
    </source>
</evidence>
<accession>A0A8J6M8W6</accession>
<gene>
    <name evidence="5" type="ORF">H8S62_16365</name>
</gene>
<evidence type="ECO:0000256" key="2">
    <source>
        <dbReference type="ARBA" id="ARBA00022692"/>
    </source>
</evidence>
<dbReference type="Pfam" id="PF05105">
    <property type="entry name" value="Phage_holin_4_1"/>
    <property type="match status" value="1"/>
</dbReference>
<comment type="caution">
    <text evidence="5">The sequence shown here is derived from an EMBL/GenBank/DDBJ whole genome shotgun (WGS) entry which is preliminary data.</text>
</comment>
<proteinExistence type="predicted"/>
<keyword evidence="4" id="KW-0472">Membrane</keyword>
<evidence type="ECO:0000256" key="3">
    <source>
        <dbReference type="ARBA" id="ARBA00022989"/>
    </source>
</evidence>
<protein>
    <submittedName>
        <fullName evidence="5">Phage holin family protein</fullName>
    </submittedName>
</protein>
<dbReference type="Proteomes" id="UP000607645">
    <property type="component" value="Unassembled WGS sequence"/>
</dbReference>
<dbReference type="AlphaFoldDB" id="A0A8J6M8W6"/>
<keyword evidence="3" id="KW-1133">Transmembrane helix</keyword>
<evidence type="ECO:0000256" key="4">
    <source>
        <dbReference type="ARBA" id="ARBA00023136"/>
    </source>
</evidence>
<name>A0A8J6M8W6_9FIRM</name>
<evidence type="ECO:0000313" key="6">
    <source>
        <dbReference type="Proteomes" id="UP000607645"/>
    </source>
</evidence>
<dbReference type="InterPro" id="IPR006480">
    <property type="entry name" value="Phage_holin_4_1"/>
</dbReference>
<keyword evidence="2" id="KW-0812">Transmembrane</keyword>
<evidence type="ECO:0000256" key="1">
    <source>
        <dbReference type="ARBA" id="ARBA00004141"/>
    </source>
</evidence>
<sequence length="64" mass="6742">MVAGVFKRSPKSEGGALESRAGFKGLLRKGGILMLVLASVWLDKLLGPPTCGRRCACSSLPTRP</sequence>
<keyword evidence="6" id="KW-1185">Reference proteome</keyword>
<dbReference type="GO" id="GO:0016020">
    <property type="term" value="C:membrane"/>
    <property type="evidence" value="ECO:0007669"/>
    <property type="project" value="UniProtKB-SubCell"/>
</dbReference>
<dbReference type="EMBL" id="JACOPQ010000017">
    <property type="protein sequence ID" value="MBC5738587.1"/>
    <property type="molecule type" value="Genomic_DNA"/>
</dbReference>
<organism evidence="5 6">
    <name type="scientific">Lawsonibacter faecis</name>
    <dbReference type="NCBI Taxonomy" id="2763052"/>
    <lineage>
        <taxon>Bacteria</taxon>
        <taxon>Bacillati</taxon>
        <taxon>Bacillota</taxon>
        <taxon>Clostridia</taxon>
        <taxon>Eubacteriales</taxon>
        <taxon>Oscillospiraceae</taxon>
        <taxon>Lawsonibacter</taxon>
    </lineage>
</organism>
<comment type="subcellular location">
    <subcellularLocation>
        <location evidence="1">Membrane</location>
        <topology evidence="1">Multi-pass membrane protein</topology>
    </subcellularLocation>
</comment>
<reference evidence="5" key="1">
    <citation type="submission" date="2020-08" db="EMBL/GenBank/DDBJ databases">
        <title>Genome public.</title>
        <authorList>
            <person name="Liu C."/>
            <person name="Sun Q."/>
        </authorList>
    </citation>
    <scope>NUCLEOTIDE SEQUENCE</scope>
    <source>
        <strain evidence="5">NSJ-52</strain>
    </source>
</reference>